<organism evidence="1 2">
    <name type="scientific">Corallococcus exiguus</name>
    <dbReference type="NCBI Taxonomy" id="83462"/>
    <lineage>
        <taxon>Bacteria</taxon>
        <taxon>Pseudomonadati</taxon>
        <taxon>Myxococcota</taxon>
        <taxon>Myxococcia</taxon>
        <taxon>Myxococcales</taxon>
        <taxon>Cystobacterineae</taxon>
        <taxon>Myxococcaceae</taxon>
        <taxon>Corallococcus</taxon>
    </lineage>
</organism>
<dbReference type="Proteomes" id="UP000537825">
    <property type="component" value="Unassembled WGS sequence"/>
</dbReference>
<proteinExistence type="predicted"/>
<comment type="caution">
    <text evidence="1">The sequence shown here is derived from an EMBL/GenBank/DDBJ whole genome shotgun (WGS) entry which is preliminary data.</text>
</comment>
<protein>
    <submittedName>
        <fullName evidence="1">Uncharacterized protein</fullName>
    </submittedName>
</protein>
<sequence length="53" mass="5880">MDEQVPRTTGPTLQALEERFGITAARAARVAQRRDEAGALRNAATEFQVVRRP</sequence>
<dbReference type="AlphaFoldDB" id="A0A7X5BQ29"/>
<evidence type="ECO:0000313" key="2">
    <source>
        <dbReference type="Proteomes" id="UP000537825"/>
    </source>
</evidence>
<gene>
    <name evidence="1" type="ORF">GTZ93_16390</name>
</gene>
<evidence type="ECO:0000313" key="1">
    <source>
        <dbReference type="EMBL" id="NBC41401.1"/>
    </source>
</evidence>
<dbReference type="EMBL" id="JAAAPK010000004">
    <property type="protein sequence ID" value="NBC41401.1"/>
    <property type="molecule type" value="Genomic_DNA"/>
</dbReference>
<name>A0A7X5BQ29_9BACT</name>
<reference evidence="1 2" key="1">
    <citation type="submission" date="2020-01" db="EMBL/GenBank/DDBJ databases">
        <title>The draft genome sequence of Corallococcus exiguus DSM 14696.</title>
        <authorList>
            <person name="Zhang X."/>
            <person name="Zhu H."/>
        </authorList>
    </citation>
    <scope>NUCLEOTIDE SEQUENCE [LARGE SCALE GENOMIC DNA]</scope>
    <source>
        <strain evidence="1 2">DSM 14696</strain>
    </source>
</reference>
<keyword evidence="2" id="KW-1185">Reference proteome</keyword>
<accession>A0A7X5BQ29</accession>